<organism evidence="1">
    <name type="scientific">Fagus sylvatica</name>
    <name type="common">Beechnut</name>
    <dbReference type="NCBI Taxonomy" id="28930"/>
    <lineage>
        <taxon>Eukaryota</taxon>
        <taxon>Viridiplantae</taxon>
        <taxon>Streptophyta</taxon>
        <taxon>Embryophyta</taxon>
        <taxon>Tracheophyta</taxon>
        <taxon>Spermatophyta</taxon>
        <taxon>Magnoliopsida</taxon>
        <taxon>eudicotyledons</taxon>
        <taxon>Gunneridae</taxon>
        <taxon>Pentapetalae</taxon>
        <taxon>rosids</taxon>
        <taxon>fabids</taxon>
        <taxon>Fagales</taxon>
        <taxon>Fagaceae</taxon>
        <taxon>Fagus</taxon>
    </lineage>
</organism>
<protein>
    <submittedName>
        <fullName evidence="1">Uncharacterized protein</fullName>
    </submittedName>
</protein>
<reference evidence="1" key="1">
    <citation type="submission" date="2018-02" db="EMBL/GenBank/DDBJ databases">
        <authorList>
            <person name="Cohen D.B."/>
            <person name="Kent A.D."/>
        </authorList>
    </citation>
    <scope>NUCLEOTIDE SEQUENCE</scope>
</reference>
<accession>A0A2N9G1J9</accession>
<name>A0A2N9G1J9_FAGSY</name>
<proteinExistence type="predicted"/>
<evidence type="ECO:0000313" key="1">
    <source>
        <dbReference type="EMBL" id="SPC93428.1"/>
    </source>
</evidence>
<sequence length="46" mass="5045">MMERKVVVICSVVGFLGLLSAATGFGAEGTRIKYSSDWLLRNPRKS</sequence>
<gene>
    <name evidence="1" type="ORF">FSB_LOCUS21310</name>
</gene>
<dbReference type="AlphaFoldDB" id="A0A2N9G1J9"/>
<dbReference type="EMBL" id="OIVN01001391">
    <property type="protein sequence ID" value="SPC93428.1"/>
    <property type="molecule type" value="Genomic_DNA"/>
</dbReference>